<feature type="transmembrane region" description="Helical" evidence="4">
    <location>
        <begin position="46"/>
        <end position="70"/>
    </location>
</feature>
<feature type="transmembrane region" description="Helical" evidence="4">
    <location>
        <begin position="366"/>
        <end position="399"/>
    </location>
</feature>
<evidence type="ECO:0000256" key="3">
    <source>
        <dbReference type="RuleBase" id="RU004508"/>
    </source>
</evidence>
<feature type="transmembrane region" description="Helical" evidence="4">
    <location>
        <begin position="82"/>
        <end position="109"/>
    </location>
</feature>
<dbReference type="Gene3D" id="3.90.1150.10">
    <property type="entry name" value="Aspartate Aminotransferase, domain 1"/>
    <property type="match status" value="1"/>
</dbReference>
<dbReference type="InterPro" id="IPR015421">
    <property type="entry name" value="PyrdxlP-dep_Trfase_major"/>
</dbReference>
<proteinExistence type="inferred from homology"/>
<keyword evidence="4" id="KW-0812">Transmembrane</keyword>
<evidence type="ECO:0000256" key="1">
    <source>
        <dbReference type="ARBA" id="ARBA00022898"/>
    </source>
</evidence>
<comment type="similarity">
    <text evidence="2 3">Belongs to the DegT/DnrJ/EryC1 family.</text>
</comment>
<dbReference type="Pfam" id="PF01041">
    <property type="entry name" value="DegT_DnrJ_EryC1"/>
    <property type="match status" value="1"/>
</dbReference>
<keyword evidence="6" id="KW-1185">Reference proteome</keyword>
<reference evidence="6" key="1">
    <citation type="submission" date="2016-10" db="EMBL/GenBank/DDBJ databases">
        <authorList>
            <person name="Varghese N."/>
        </authorList>
    </citation>
    <scope>NUCLEOTIDE SEQUENCE [LARGE SCALE GENOMIC DNA]</scope>
    <source>
        <strain evidence="6">DSM 21843</strain>
    </source>
</reference>
<sequence length="871" mass="95590">MKAETLKARTISSMFWKLMERGGTSLVALIVQIVLARLLAPDDFGALAIMLVFVNLGNVIVQSGLNTSLVQASNVDRRDFSTVFWMCFATATVLYVVVFLAAPAVAAFYQYDALVAPLRVLTIILFINAFNSVQVASVQRELQFRKIFWAGVVSVVASGALGIASAALGAGLWALVVQQLAYQVIYSFVLFVQNRWLPQFTFSAERARVHFSFGWKLLASGLLQTGYESLSDLIIGKQFSQAQLGLVSQGKKYPAALGTTLDGAIQPVMMSAVARAKDDLANVKGLVRRAIKTSTFLILPAMGLFAVTAQPIVLLLLGEQWLPCVPFMQMYCVVYAMLPIHTTNLQTLNGMGRSDLFLKLEIIKKCYGIAFILFFGLVLKDIYLMVGAYILSGVISTFVNAHPNKRVIGYSYGEQLRDIAPGIALTIVSMALAAPLALLGLPALGQIAVQVVVFVGHTRCLRGCSTWRNSNIWSEWRARPFPHGVAAKSYTGRYVLHGRNLMAADPILVTRSSLPPFQEFVNEIAPLWESHWLTNMGEKHAELEAQLKDRLGVQNIALFTNGHNALECILEALQLEGEVITTPFSFASTTHAIVRKGLTPVFADIRRSDCTLDPASIERAITPRTCAILPVHVYGNLCDTQAIQDIADKHGLKVIYDAAHAFGVERDGVSAAAFGDASMFSFHATKVFNTIEGGAVCFRDSSLYDVLNQWKNFGIIGPEDVEYVGGNAKMNEFCAAMGICNLRHLDSEIALRKSVHERYMERLAGTPGLKLFDVPANVTHNYAYFPVIFQDEFGASRDTVKDALAAEGIGARKYFFPLISDYACYRDTYSSAETPVARDVAQRVLTLPMYASLPLNQVDRICDIVLGCQAR</sequence>
<keyword evidence="1 3" id="KW-0663">Pyridoxal phosphate</keyword>
<evidence type="ECO:0000256" key="4">
    <source>
        <dbReference type="SAM" id="Phobius"/>
    </source>
</evidence>
<dbReference type="PANTHER" id="PTHR30244:SF9">
    <property type="entry name" value="PROTEIN RV3402C"/>
    <property type="match status" value="1"/>
</dbReference>
<dbReference type="OrthoDB" id="9804264at2"/>
<dbReference type="Gene3D" id="3.40.640.10">
    <property type="entry name" value="Type I PLP-dependent aspartate aminotransferase-like (Major domain)"/>
    <property type="match status" value="1"/>
</dbReference>
<evidence type="ECO:0000313" key="5">
    <source>
        <dbReference type="EMBL" id="SEO95056.1"/>
    </source>
</evidence>
<feature type="transmembrane region" description="Helical" evidence="4">
    <location>
        <begin position="21"/>
        <end position="40"/>
    </location>
</feature>
<dbReference type="GO" id="GO:0000271">
    <property type="term" value="P:polysaccharide biosynthetic process"/>
    <property type="evidence" value="ECO:0007669"/>
    <property type="project" value="TreeGrafter"/>
</dbReference>
<keyword evidence="4" id="KW-1133">Transmembrane helix</keyword>
<evidence type="ECO:0000256" key="2">
    <source>
        <dbReference type="ARBA" id="ARBA00037999"/>
    </source>
</evidence>
<keyword evidence="4" id="KW-0472">Membrane</keyword>
<organism evidence="5 6">
    <name type="scientific">Denitrobacterium detoxificans</name>
    <dbReference type="NCBI Taxonomy" id="79604"/>
    <lineage>
        <taxon>Bacteria</taxon>
        <taxon>Bacillati</taxon>
        <taxon>Actinomycetota</taxon>
        <taxon>Coriobacteriia</taxon>
        <taxon>Eggerthellales</taxon>
        <taxon>Eggerthellaceae</taxon>
        <taxon>Denitrobacterium</taxon>
    </lineage>
</organism>
<dbReference type="AlphaFoldDB" id="A0A1H8TW53"/>
<feature type="transmembrane region" description="Helical" evidence="4">
    <location>
        <begin position="328"/>
        <end position="345"/>
    </location>
</feature>
<dbReference type="CDD" id="cd13127">
    <property type="entry name" value="MATE_tuaB_like"/>
    <property type="match status" value="1"/>
</dbReference>
<feature type="transmembrane region" description="Helical" evidence="4">
    <location>
        <begin position="147"/>
        <end position="174"/>
    </location>
</feature>
<dbReference type="STRING" id="79604.AAY81_01355"/>
<feature type="transmembrane region" description="Helical" evidence="4">
    <location>
        <begin position="296"/>
        <end position="316"/>
    </location>
</feature>
<dbReference type="GO" id="GO:0030170">
    <property type="term" value="F:pyridoxal phosphate binding"/>
    <property type="evidence" value="ECO:0007669"/>
    <property type="project" value="TreeGrafter"/>
</dbReference>
<dbReference type="GO" id="GO:0008483">
    <property type="term" value="F:transaminase activity"/>
    <property type="evidence" value="ECO:0007669"/>
    <property type="project" value="TreeGrafter"/>
</dbReference>
<dbReference type="EMBL" id="FOEC01000013">
    <property type="protein sequence ID" value="SEO95056.1"/>
    <property type="molecule type" value="Genomic_DNA"/>
</dbReference>
<accession>A0A1H8TW53</accession>
<dbReference type="InterPro" id="IPR015424">
    <property type="entry name" value="PyrdxlP-dep_Trfase"/>
</dbReference>
<dbReference type="Pfam" id="PF13440">
    <property type="entry name" value="Polysacc_synt_3"/>
    <property type="match status" value="1"/>
</dbReference>
<dbReference type="InterPro" id="IPR015422">
    <property type="entry name" value="PyrdxlP-dep_Trfase_small"/>
</dbReference>
<dbReference type="PANTHER" id="PTHR30244">
    <property type="entry name" value="TRANSAMINASE"/>
    <property type="match status" value="1"/>
</dbReference>
<feature type="transmembrane region" description="Helical" evidence="4">
    <location>
        <begin position="419"/>
        <end position="441"/>
    </location>
</feature>
<dbReference type="CDD" id="cd00616">
    <property type="entry name" value="AHBA_syn"/>
    <property type="match status" value="1"/>
</dbReference>
<dbReference type="Proteomes" id="UP000182975">
    <property type="component" value="Unassembled WGS sequence"/>
</dbReference>
<feature type="transmembrane region" description="Helical" evidence="4">
    <location>
        <begin position="180"/>
        <end position="197"/>
    </location>
</feature>
<gene>
    <name evidence="5" type="ORF">SAMN02910314_01713</name>
</gene>
<dbReference type="InterPro" id="IPR000653">
    <property type="entry name" value="DegT/StrS_aminotransferase"/>
</dbReference>
<feature type="transmembrane region" description="Helical" evidence="4">
    <location>
        <begin position="115"/>
        <end position="135"/>
    </location>
</feature>
<evidence type="ECO:0000313" key="6">
    <source>
        <dbReference type="Proteomes" id="UP000182975"/>
    </source>
</evidence>
<dbReference type="RefSeq" id="WP_082867790.1">
    <property type="nucleotide sequence ID" value="NZ_CP011402.1"/>
</dbReference>
<name>A0A1H8TW53_9ACTN</name>
<protein>
    <submittedName>
        <fullName evidence="5">dTDP-4-amino-4,6-dideoxygalactose transaminase</fullName>
    </submittedName>
</protein>
<dbReference type="SUPFAM" id="SSF53383">
    <property type="entry name" value="PLP-dependent transferases"/>
    <property type="match status" value="1"/>
</dbReference>